<proteinExistence type="predicted"/>
<accession>A0ACC1KRH8</accession>
<comment type="caution">
    <text evidence="1">The sequence shown here is derived from an EMBL/GenBank/DDBJ whole genome shotgun (WGS) entry which is preliminary data.</text>
</comment>
<dbReference type="Proteomes" id="UP001140096">
    <property type="component" value="Unassembled WGS sequence"/>
</dbReference>
<gene>
    <name evidence="1" type="ORF">H4S07_007099</name>
</gene>
<dbReference type="EMBL" id="JANBUP010004764">
    <property type="protein sequence ID" value="KAJ2793286.1"/>
    <property type="molecule type" value="Genomic_DNA"/>
</dbReference>
<evidence type="ECO:0000313" key="2">
    <source>
        <dbReference type="Proteomes" id="UP001140096"/>
    </source>
</evidence>
<protein>
    <submittedName>
        <fullName evidence="1">Uncharacterized protein</fullName>
    </submittedName>
</protein>
<reference evidence="1" key="1">
    <citation type="submission" date="2022-07" db="EMBL/GenBank/DDBJ databases">
        <title>Phylogenomic reconstructions and comparative analyses of Kickxellomycotina fungi.</title>
        <authorList>
            <person name="Reynolds N.K."/>
            <person name="Stajich J.E."/>
            <person name="Barry K."/>
            <person name="Grigoriev I.V."/>
            <person name="Crous P."/>
            <person name="Smith M.E."/>
        </authorList>
    </citation>
    <scope>NUCLEOTIDE SEQUENCE</scope>
    <source>
        <strain evidence="1">CBS 102833</strain>
    </source>
</reference>
<evidence type="ECO:0000313" key="1">
    <source>
        <dbReference type="EMBL" id="KAJ2793286.1"/>
    </source>
</evidence>
<name>A0ACC1KRH8_9FUNG</name>
<sequence>MTNRAVESFVLEKLCWVIAVITKRTWVESSEQRRHAFVKTLCEDILQNSSPCIGILVTTNLIDEIAGGSKCSEFNLPWEFHYSCKTSFENTHMVHLFEAALKVMYRKLQKSMEARGATTGGSRTIAYERKSALHIADR</sequence>
<organism evidence="1 2">
    <name type="scientific">Coemansia furcata</name>
    <dbReference type="NCBI Taxonomy" id="417177"/>
    <lineage>
        <taxon>Eukaryota</taxon>
        <taxon>Fungi</taxon>
        <taxon>Fungi incertae sedis</taxon>
        <taxon>Zoopagomycota</taxon>
        <taxon>Kickxellomycotina</taxon>
        <taxon>Kickxellomycetes</taxon>
        <taxon>Kickxellales</taxon>
        <taxon>Kickxellaceae</taxon>
        <taxon>Coemansia</taxon>
    </lineage>
</organism>
<feature type="non-terminal residue" evidence="1">
    <location>
        <position position="138"/>
    </location>
</feature>
<keyword evidence="2" id="KW-1185">Reference proteome</keyword>